<organism evidence="1 2">
    <name type="scientific">Linderina pennispora</name>
    <dbReference type="NCBI Taxonomy" id="61395"/>
    <lineage>
        <taxon>Eukaryota</taxon>
        <taxon>Fungi</taxon>
        <taxon>Fungi incertae sedis</taxon>
        <taxon>Zoopagomycota</taxon>
        <taxon>Kickxellomycotina</taxon>
        <taxon>Kickxellomycetes</taxon>
        <taxon>Kickxellales</taxon>
        <taxon>Kickxellaceae</taxon>
        <taxon>Linderina</taxon>
    </lineage>
</organism>
<dbReference type="AlphaFoldDB" id="A0A1Y1WGM5"/>
<dbReference type="Proteomes" id="UP000193922">
    <property type="component" value="Unassembled WGS sequence"/>
</dbReference>
<name>A0A1Y1WGM5_9FUNG</name>
<comment type="caution">
    <text evidence="1">The sequence shown here is derived from an EMBL/GenBank/DDBJ whole genome shotgun (WGS) entry which is preliminary data.</text>
</comment>
<evidence type="ECO:0000313" key="2">
    <source>
        <dbReference type="Proteomes" id="UP000193922"/>
    </source>
</evidence>
<proteinExistence type="predicted"/>
<dbReference type="GeneID" id="63803049"/>
<accession>A0A1Y1WGM5</accession>
<dbReference type="RefSeq" id="XP_040745962.1">
    <property type="nucleotide sequence ID" value="XM_040886401.1"/>
</dbReference>
<evidence type="ECO:0000313" key="1">
    <source>
        <dbReference type="EMBL" id="ORX72622.1"/>
    </source>
</evidence>
<dbReference type="EMBL" id="MCFD01000002">
    <property type="protein sequence ID" value="ORX72622.1"/>
    <property type="molecule type" value="Genomic_DNA"/>
</dbReference>
<sequence length="67" mass="7815">MQKSSVCLSDTRMCGLQRAPRYIQTTFQATRHENEMETIATSCIQPIFLAAPQTNSRRVLWICEYCW</sequence>
<reference evidence="1 2" key="1">
    <citation type="submission" date="2016-07" db="EMBL/GenBank/DDBJ databases">
        <title>Pervasive Adenine N6-methylation of Active Genes in Fungi.</title>
        <authorList>
            <consortium name="DOE Joint Genome Institute"/>
            <person name="Mondo S.J."/>
            <person name="Dannebaum R.O."/>
            <person name="Kuo R.C."/>
            <person name="Labutti K."/>
            <person name="Haridas S."/>
            <person name="Kuo A."/>
            <person name="Salamov A."/>
            <person name="Ahrendt S.R."/>
            <person name="Lipzen A."/>
            <person name="Sullivan W."/>
            <person name="Andreopoulos W.B."/>
            <person name="Clum A."/>
            <person name="Lindquist E."/>
            <person name="Daum C."/>
            <person name="Ramamoorthy G.K."/>
            <person name="Gryganskyi A."/>
            <person name="Culley D."/>
            <person name="Magnuson J.K."/>
            <person name="James T.Y."/>
            <person name="O'Malley M.A."/>
            <person name="Stajich J.E."/>
            <person name="Spatafora J.W."/>
            <person name="Visel A."/>
            <person name="Grigoriev I.V."/>
        </authorList>
    </citation>
    <scope>NUCLEOTIDE SEQUENCE [LARGE SCALE GENOMIC DNA]</scope>
    <source>
        <strain evidence="1 2">ATCC 12442</strain>
    </source>
</reference>
<gene>
    <name evidence="1" type="ORF">DL89DRAFT_264841</name>
</gene>
<protein>
    <submittedName>
        <fullName evidence="1">Uncharacterized protein</fullName>
    </submittedName>
</protein>
<keyword evidence="2" id="KW-1185">Reference proteome</keyword>